<keyword evidence="1" id="KW-0472">Membrane</keyword>
<protein>
    <submittedName>
        <fullName evidence="2">Uncharacterized protein</fullName>
    </submittedName>
</protein>
<gene>
    <name evidence="2" type="ORF">COT99_03245</name>
</gene>
<dbReference type="EMBL" id="PFAR01000039">
    <property type="protein sequence ID" value="PIR92973.1"/>
    <property type="molecule type" value="Genomic_DNA"/>
</dbReference>
<keyword evidence="1" id="KW-1133">Transmembrane helix</keyword>
<dbReference type="Proteomes" id="UP000228626">
    <property type="component" value="Unassembled WGS sequence"/>
</dbReference>
<dbReference type="AlphaFoldDB" id="A0A2H0V1J6"/>
<sequence>MPQILEHFYCLNFKLFEPKIIQTILLSSIFSLHFFIFGVFFSYPHYSIFLGENKEKINFFYLF</sequence>
<name>A0A2H0V1J6_9BACT</name>
<feature type="transmembrane region" description="Helical" evidence="1">
    <location>
        <begin position="20"/>
        <end position="43"/>
    </location>
</feature>
<evidence type="ECO:0000313" key="2">
    <source>
        <dbReference type="EMBL" id="PIR92973.1"/>
    </source>
</evidence>
<evidence type="ECO:0000256" key="1">
    <source>
        <dbReference type="SAM" id="Phobius"/>
    </source>
</evidence>
<evidence type="ECO:0000313" key="3">
    <source>
        <dbReference type="Proteomes" id="UP000228626"/>
    </source>
</evidence>
<organism evidence="2 3">
    <name type="scientific">Candidatus Falkowbacteria bacterium CG10_big_fil_rev_8_21_14_0_10_43_10</name>
    <dbReference type="NCBI Taxonomy" id="1974567"/>
    <lineage>
        <taxon>Bacteria</taxon>
        <taxon>Candidatus Falkowiibacteriota</taxon>
    </lineage>
</organism>
<reference evidence="3" key="1">
    <citation type="submission" date="2017-09" db="EMBL/GenBank/DDBJ databases">
        <title>Depth-based differentiation of microbial function through sediment-hosted aquifers and enrichment of novel symbionts in the deep terrestrial subsurface.</title>
        <authorList>
            <person name="Probst A.J."/>
            <person name="Ladd B."/>
            <person name="Jarett J.K."/>
            <person name="Geller-Mcgrath D.E."/>
            <person name="Sieber C.M.K."/>
            <person name="Emerson J.B."/>
            <person name="Anantharaman K."/>
            <person name="Thomas B.C."/>
            <person name="Malmstrom R."/>
            <person name="Stieglmeier M."/>
            <person name="Klingl A."/>
            <person name="Woyke T."/>
            <person name="Ryan C.M."/>
            <person name="Banfield J.F."/>
        </authorList>
    </citation>
    <scope>NUCLEOTIDE SEQUENCE [LARGE SCALE GENOMIC DNA]</scope>
</reference>
<keyword evidence="1" id="KW-0812">Transmembrane</keyword>
<accession>A0A2H0V1J6</accession>
<proteinExistence type="predicted"/>
<comment type="caution">
    <text evidence="2">The sequence shown here is derived from an EMBL/GenBank/DDBJ whole genome shotgun (WGS) entry which is preliminary data.</text>
</comment>